<dbReference type="PANTHER" id="PTHR33221">
    <property type="entry name" value="WINGED HELIX-TURN-HELIX TRANSCRIPTIONAL REGULATOR, RRF2 FAMILY"/>
    <property type="match status" value="1"/>
</dbReference>
<dbReference type="PROSITE" id="PS51197">
    <property type="entry name" value="HTH_RRF2_2"/>
    <property type="match status" value="1"/>
</dbReference>
<organism evidence="2 3">
    <name type="scientific">[Clostridium] fimetarium</name>
    <dbReference type="NCBI Taxonomy" id="99656"/>
    <lineage>
        <taxon>Bacteria</taxon>
        <taxon>Bacillati</taxon>
        <taxon>Bacillota</taxon>
        <taxon>Clostridia</taxon>
        <taxon>Lachnospirales</taxon>
        <taxon>Lachnospiraceae</taxon>
    </lineage>
</organism>
<evidence type="ECO:0000313" key="3">
    <source>
        <dbReference type="Proteomes" id="UP000199701"/>
    </source>
</evidence>
<keyword evidence="3" id="KW-1185">Reference proteome</keyword>
<keyword evidence="1" id="KW-0238">DNA-binding</keyword>
<dbReference type="Proteomes" id="UP000199701">
    <property type="component" value="Unassembled WGS sequence"/>
</dbReference>
<dbReference type="NCBIfam" id="TIGR00738">
    <property type="entry name" value="rrf2_super"/>
    <property type="match status" value="1"/>
</dbReference>
<dbReference type="Pfam" id="PF02082">
    <property type="entry name" value="Rrf2"/>
    <property type="match status" value="1"/>
</dbReference>
<protein>
    <submittedName>
        <fullName evidence="2">Rrf2 family protein</fullName>
    </submittedName>
</protein>
<sequence>MKVGVKKLMKMSTKARYGLRALIDLASNSQEGPVSINSIAERQKISESYLEQLLAKLRKADIVKSVRGSQGGYVLARDAENISVGDVLRTLEGNLNPVECPLINDEVDCNDEDKCVSKYVWKKVNDSINETVDHITIGELLRR</sequence>
<accession>A0A1I0PX43</accession>
<dbReference type="GO" id="GO:0003677">
    <property type="term" value="F:DNA binding"/>
    <property type="evidence" value="ECO:0007669"/>
    <property type="project" value="UniProtKB-KW"/>
</dbReference>
<proteinExistence type="predicted"/>
<dbReference type="InterPro" id="IPR036388">
    <property type="entry name" value="WH-like_DNA-bd_sf"/>
</dbReference>
<dbReference type="InterPro" id="IPR000944">
    <property type="entry name" value="Tscrpt_reg_Rrf2"/>
</dbReference>
<dbReference type="AlphaFoldDB" id="A0A1I0PX43"/>
<dbReference type="GO" id="GO:0005829">
    <property type="term" value="C:cytosol"/>
    <property type="evidence" value="ECO:0007669"/>
    <property type="project" value="TreeGrafter"/>
</dbReference>
<dbReference type="GO" id="GO:0003700">
    <property type="term" value="F:DNA-binding transcription factor activity"/>
    <property type="evidence" value="ECO:0007669"/>
    <property type="project" value="TreeGrafter"/>
</dbReference>
<dbReference type="InterPro" id="IPR036390">
    <property type="entry name" value="WH_DNA-bd_sf"/>
</dbReference>
<evidence type="ECO:0000313" key="2">
    <source>
        <dbReference type="EMBL" id="SEW19096.1"/>
    </source>
</evidence>
<dbReference type="InterPro" id="IPR011991">
    <property type="entry name" value="ArsR-like_HTH"/>
</dbReference>
<dbReference type="CDD" id="cd00090">
    <property type="entry name" value="HTH_ARSR"/>
    <property type="match status" value="1"/>
</dbReference>
<name>A0A1I0PX43_9FIRM</name>
<dbReference type="SUPFAM" id="SSF46785">
    <property type="entry name" value="Winged helix' DNA-binding domain"/>
    <property type="match status" value="1"/>
</dbReference>
<dbReference type="PANTHER" id="PTHR33221:SF5">
    <property type="entry name" value="HTH-TYPE TRANSCRIPTIONAL REGULATOR ISCR"/>
    <property type="match status" value="1"/>
</dbReference>
<dbReference type="STRING" id="99656.SAMN05421659_10698"/>
<evidence type="ECO:0000256" key="1">
    <source>
        <dbReference type="ARBA" id="ARBA00023125"/>
    </source>
</evidence>
<reference evidence="2 3" key="1">
    <citation type="submission" date="2016-10" db="EMBL/GenBank/DDBJ databases">
        <authorList>
            <person name="de Groot N.N."/>
        </authorList>
    </citation>
    <scope>NUCLEOTIDE SEQUENCE [LARGE SCALE GENOMIC DNA]</scope>
    <source>
        <strain evidence="2 3">DSM 9179</strain>
    </source>
</reference>
<gene>
    <name evidence="2" type="ORF">SAMN05421659_10698</name>
</gene>
<dbReference type="Gene3D" id="1.10.10.10">
    <property type="entry name" value="Winged helix-like DNA-binding domain superfamily/Winged helix DNA-binding domain"/>
    <property type="match status" value="1"/>
</dbReference>
<dbReference type="EMBL" id="FOJI01000006">
    <property type="protein sequence ID" value="SEW19096.1"/>
    <property type="molecule type" value="Genomic_DNA"/>
</dbReference>